<reference evidence="1 2" key="1">
    <citation type="submission" date="2020-07" db="EMBL/GenBank/DDBJ databases">
        <title>Stappia sp., F7233, whole genome shotgun sequencing project.</title>
        <authorList>
            <person name="Jiang S."/>
            <person name="Liu Z.W."/>
            <person name="Du Z.J."/>
        </authorList>
    </citation>
    <scope>NUCLEOTIDE SEQUENCE [LARGE SCALE GENOMIC DNA]</scope>
    <source>
        <strain evidence="1 2">F7233</strain>
    </source>
</reference>
<name>A0A839AJC8_9HYPH</name>
<evidence type="ECO:0000313" key="2">
    <source>
        <dbReference type="Proteomes" id="UP000541109"/>
    </source>
</evidence>
<accession>A0A839AJC8</accession>
<protein>
    <submittedName>
        <fullName evidence="1">Uncharacterized protein</fullName>
    </submittedName>
</protein>
<proteinExistence type="predicted"/>
<dbReference type="Proteomes" id="UP000541109">
    <property type="component" value="Unassembled WGS sequence"/>
</dbReference>
<sequence length="83" mass="8709">MGDASRPGACPSRALCDPVAAEQDAPPVQAISKLERAIAAERQRGKDGHWSFDANRLIGLMLALERAAGAKTGPTPGGRTRQD</sequence>
<organism evidence="1 2">
    <name type="scientific">Stappia albiluteola</name>
    <dbReference type="NCBI Taxonomy" id="2758565"/>
    <lineage>
        <taxon>Bacteria</taxon>
        <taxon>Pseudomonadati</taxon>
        <taxon>Pseudomonadota</taxon>
        <taxon>Alphaproteobacteria</taxon>
        <taxon>Hyphomicrobiales</taxon>
        <taxon>Stappiaceae</taxon>
        <taxon>Stappia</taxon>
    </lineage>
</organism>
<comment type="caution">
    <text evidence="1">The sequence shown here is derived from an EMBL/GenBank/DDBJ whole genome shotgun (WGS) entry which is preliminary data.</text>
</comment>
<evidence type="ECO:0000313" key="1">
    <source>
        <dbReference type="EMBL" id="MBA5779054.1"/>
    </source>
</evidence>
<gene>
    <name evidence="1" type="ORF">H2509_18145</name>
</gene>
<keyword evidence="2" id="KW-1185">Reference proteome</keyword>
<dbReference type="EMBL" id="JACFXV010000065">
    <property type="protein sequence ID" value="MBA5779054.1"/>
    <property type="molecule type" value="Genomic_DNA"/>
</dbReference>
<dbReference type="AlphaFoldDB" id="A0A839AJC8"/>
<dbReference type="RefSeq" id="WP_182167882.1">
    <property type="nucleotide sequence ID" value="NZ_JACFXV010000065.1"/>
</dbReference>